<dbReference type="AlphaFoldDB" id="W0RHG7"/>
<dbReference type="eggNOG" id="ENOG502ZAQR">
    <property type="taxonomic scope" value="Bacteria"/>
</dbReference>
<feature type="transmembrane region" description="Helical" evidence="2">
    <location>
        <begin position="191"/>
        <end position="212"/>
    </location>
</feature>
<dbReference type="KEGG" id="gba:J421_1311"/>
<evidence type="ECO:0000313" key="3">
    <source>
        <dbReference type="EMBL" id="AHG88848.1"/>
    </source>
</evidence>
<dbReference type="STRING" id="861299.J421_1311"/>
<sequence>MFGSQILEVAIGLVLVYLVLALIASSVREGAESFLKSRAVQLERGIREMLHDPDGHGFAKRLFEHPLIFGLYRGDYAPSPPAMERVTKRMTQAWQPNLPSYIPARSFASALLDIAAHGDSVLETLDAAPSIQDVRKSVQVMAGVPTPVRRAIIHAIDTADGSLEQARRNLEAWFDSGMDRVSGWYKRETQVILFFVSLGITALVNANTLVIAEQLYRNGDTRRDVVAAAMTRASGPLATQRDSALDAAVREIANLELPLGWPVTVSSSDRFNRPLGMAAGWLLTAFAITLGAPFWFDVLNKIMVIRTTVKPHEKSGEEGSEDRQDKVPRLIAVPTMPAAAPQAPPVELPASAAIPVGTPTSIVNARPPGGAPAPAVSFESHEWASGNDPHEGIL</sequence>
<evidence type="ECO:0000313" key="4">
    <source>
        <dbReference type="Proteomes" id="UP000019151"/>
    </source>
</evidence>
<protein>
    <submittedName>
        <fullName evidence="3">Uncharacterized protein</fullName>
    </submittedName>
</protein>
<evidence type="ECO:0000256" key="1">
    <source>
        <dbReference type="SAM" id="MobiDB-lite"/>
    </source>
</evidence>
<dbReference type="Proteomes" id="UP000019151">
    <property type="component" value="Chromosome"/>
</dbReference>
<feature type="transmembrane region" description="Helical" evidence="2">
    <location>
        <begin position="275"/>
        <end position="296"/>
    </location>
</feature>
<keyword evidence="2" id="KW-0812">Transmembrane</keyword>
<keyword evidence="4" id="KW-1185">Reference proteome</keyword>
<name>W0RHG7_9BACT</name>
<dbReference type="EMBL" id="CP007128">
    <property type="protein sequence ID" value="AHG88848.1"/>
    <property type="molecule type" value="Genomic_DNA"/>
</dbReference>
<organism evidence="3 4">
    <name type="scientific">Gemmatirosa kalamazoonensis</name>
    <dbReference type="NCBI Taxonomy" id="861299"/>
    <lineage>
        <taxon>Bacteria</taxon>
        <taxon>Pseudomonadati</taxon>
        <taxon>Gemmatimonadota</taxon>
        <taxon>Gemmatimonadia</taxon>
        <taxon>Gemmatimonadales</taxon>
        <taxon>Gemmatimonadaceae</taxon>
        <taxon>Gemmatirosa</taxon>
    </lineage>
</organism>
<reference evidence="3 4" key="1">
    <citation type="journal article" date="2014" name="Genome Announc.">
        <title>Genome Sequence and Methylome of Soil Bacterium Gemmatirosa kalamazoonensis KBS708T, a Member of the Rarely Cultivated Gemmatimonadetes Phylum.</title>
        <authorList>
            <person name="Debruyn J.M."/>
            <person name="Radosevich M."/>
            <person name="Wommack K.E."/>
            <person name="Polson S.W."/>
            <person name="Hauser L.J."/>
            <person name="Fawaz M.N."/>
            <person name="Korlach J."/>
            <person name="Tsai Y.C."/>
        </authorList>
    </citation>
    <scope>NUCLEOTIDE SEQUENCE [LARGE SCALE GENOMIC DNA]</scope>
    <source>
        <strain evidence="3 4">KBS708</strain>
    </source>
</reference>
<feature type="region of interest" description="Disordered" evidence="1">
    <location>
        <begin position="363"/>
        <end position="394"/>
    </location>
</feature>
<feature type="compositionally biased region" description="Low complexity" evidence="1">
    <location>
        <begin position="365"/>
        <end position="375"/>
    </location>
</feature>
<dbReference type="RefSeq" id="WP_025410375.1">
    <property type="nucleotide sequence ID" value="NZ_CP007128.1"/>
</dbReference>
<dbReference type="PATRIC" id="fig|861299.3.peg.1331"/>
<dbReference type="OrthoDB" id="6286374at2"/>
<accession>W0RHG7</accession>
<keyword evidence="2" id="KW-0472">Membrane</keyword>
<evidence type="ECO:0000256" key="2">
    <source>
        <dbReference type="SAM" id="Phobius"/>
    </source>
</evidence>
<dbReference type="HOGENOM" id="CLU_037944_0_0_0"/>
<keyword evidence="2" id="KW-1133">Transmembrane helix</keyword>
<gene>
    <name evidence="3" type="ORF">J421_1311</name>
</gene>
<dbReference type="InParanoid" id="W0RHG7"/>
<proteinExistence type="predicted"/>
<feature type="transmembrane region" description="Helical" evidence="2">
    <location>
        <begin position="6"/>
        <end position="27"/>
    </location>
</feature>